<evidence type="ECO:0000313" key="3">
    <source>
        <dbReference type="Proteomes" id="UP000070434"/>
    </source>
</evidence>
<gene>
    <name evidence="2" type="ORF">WS64_05750</name>
</gene>
<dbReference type="RefSeq" id="WP_060965964.1">
    <property type="nucleotide sequence ID" value="NZ_CM003768.1"/>
</dbReference>
<evidence type="ECO:0000256" key="1">
    <source>
        <dbReference type="SAM" id="Coils"/>
    </source>
</evidence>
<reference evidence="2 3" key="1">
    <citation type="submission" date="2015-11" db="EMBL/GenBank/DDBJ databases">
        <authorList>
            <person name="Sahl J."/>
            <person name="Wagner D."/>
            <person name="Keim P."/>
        </authorList>
    </citation>
    <scope>NUCLEOTIDE SEQUENCE [LARGE SCALE GENOMIC DNA]</scope>
    <source>
        <strain evidence="2 3">AZ-4-2-10-S1-D7</strain>
    </source>
</reference>
<dbReference type="Proteomes" id="UP000070434">
    <property type="component" value="Chromosome 1"/>
</dbReference>
<sequence length="1451" mass="158297">MTSIGEYQNVVEAVPADSGVPLKPAQTGYVPEDVEYTHLTRPDTMDVAAAMWRQSTSVASLINNYRDADIQAQSDRSFNPYAFIEQNRDQYKDLLPLVTGGSITFNSVDSQAAFESWAAAQRQNIKDRETLAAADTWQTVVTMPVAMLDATLLLAPVAEGAAALTTARLGSGLAASAARGAVFGGLDIGTQQGGVYALNDTQTAEEAFMNIGVGMSLGAGLGAVFRHATPDNMAAIRDGLHPDNLDNPIPINEHHIGQLPEEGYAFGADSIGAARATADTDTLIATSKNPIARAVDWATKLGSYTPLQRLGGYSNALTRDSMLRLMDTGGLLTRAMAEGKSTGLEAETLKTVYEQQMQNVRHKVSSIYQAANADLGQSGARTGVGNVVNTLTQGSKDINAVSQKAFNDAVALIQYGSNAQATNEVISKAVMDRLTADGLSLDQAKTVHRRVYEAEKTYHEAYESMKDEAIKHGLLDPENLVEGRYGMPQRWMHNGVDANAEKLRGFFMEHLGDKPTDDWLRENGFIADPARPRVEGDEALPESWAALKQSGDDTMVNSVLRQWAGEQQDFQNAYLQSKLADYQQRQLKAQDHAADILDTLKGQEKDWRGAKLKEMRTAARDIERRSVLRSVASAQLRAQRAGEKVQAALNRLGGDESVLADLQRQLTDGGYALDEAGEAVAKARARHADAQKAAADTGEAKALVDALKGKSDSLLAEKRDVLEELKDIRANLEGTELARARNPLNQQRAELHAQRQTTRAEIQKVREEIREALAERNEARADLQEANRNFDALANQQAEVRRWHDAAAKEVNTIVNNEGDALLAPGLRKELDDHMAAAAELKQALDEARAARRLAYDTMKKTGMEARAAARAADRAASQLRKVAFQARRGIAQLSPLTQYVDDLVNSLRGTDRAPRGILLDKSPTSGRLKERQFQFNMDEYRKLVDGGFLAGNADDAFQGYYKDLGGQLAAHRSLEGRDIGDILREIQDDYDAHIGSVTDPKERQALLAEKKSALDDVRHAHDRILGKYDVKDHNGLVWAADRLRQMGVVRYMGGFVFSAIGDLATAALTAKGSALKSIAFKGARDYQYILKQAAKGDKDAEELKMILGSLETGTHLNSSDRSLGTGEAADIMGFGTGRTRQVTRSIEVAMNTAADYGNKLSLLKGWSDNIRRTAGLVQLSNIRRWVSRYDALDKGKVAQLGALGIGEPEARRLNELFEKHGSEMRQGLFSPGMSKWLGERDGEHMKYVLESALIKAQKRASYTSGYGNQPLLMDKWYGKMFLQFQTMAMQFSNNFIRAGVQYGFVTGDHMRFASALGTALAAGVLINAIAAFRKGQDIGDQEPQQFAYNVIQRSGLLGMAGSYTDAAVKLTDPVLNSNFGWTLGGGASKFSQNSWLANLMGPWKGNVETLESIAANALNGDLDKVGKKALQLAPLNQQIQMIARIIAAER</sequence>
<name>A0AAW3Q112_9BURK</name>
<protein>
    <recommendedName>
        <fullName evidence="4">Internal virion protein</fullName>
    </recommendedName>
</protein>
<evidence type="ECO:0008006" key="4">
    <source>
        <dbReference type="Google" id="ProtNLM"/>
    </source>
</evidence>
<accession>A0AAW3Q112</accession>
<organism evidence="2 3">
    <name type="scientific">Burkholderia anthina</name>
    <dbReference type="NCBI Taxonomy" id="179879"/>
    <lineage>
        <taxon>Bacteria</taxon>
        <taxon>Pseudomonadati</taxon>
        <taxon>Pseudomonadota</taxon>
        <taxon>Betaproteobacteria</taxon>
        <taxon>Burkholderiales</taxon>
        <taxon>Burkholderiaceae</taxon>
        <taxon>Burkholderia</taxon>
        <taxon>Burkholderia cepacia complex</taxon>
    </lineage>
</organism>
<evidence type="ECO:0000313" key="2">
    <source>
        <dbReference type="EMBL" id="KWZ35082.1"/>
    </source>
</evidence>
<dbReference type="EMBL" id="LNJP01000001">
    <property type="protein sequence ID" value="KWZ35082.1"/>
    <property type="molecule type" value="Genomic_DNA"/>
</dbReference>
<proteinExistence type="predicted"/>
<keyword evidence="1" id="KW-0175">Coiled coil</keyword>
<comment type="caution">
    <text evidence="2">The sequence shown here is derived from an EMBL/GenBank/DDBJ whole genome shotgun (WGS) entry which is preliminary data.</text>
</comment>
<feature type="coiled-coil region" evidence="1">
    <location>
        <begin position="673"/>
        <end position="796"/>
    </location>
</feature>